<accession>A0AAW2XI77</accession>
<evidence type="ECO:0000256" key="1">
    <source>
        <dbReference type="SAM" id="MobiDB-lite"/>
    </source>
</evidence>
<protein>
    <submittedName>
        <fullName evidence="2">Uncharacterized protein</fullName>
    </submittedName>
</protein>
<dbReference type="EMBL" id="JACGWN010000004">
    <property type="protein sequence ID" value="KAL0453882.1"/>
    <property type="molecule type" value="Genomic_DNA"/>
</dbReference>
<gene>
    <name evidence="2" type="ORF">Slati_1366300</name>
</gene>
<proteinExistence type="predicted"/>
<comment type="caution">
    <text evidence="2">The sequence shown here is derived from an EMBL/GenBank/DDBJ whole genome shotgun (WGS) entry which is preliminary data.</text>
</comment>
<reference evidence="2" key="2">
    <citation type="journal article" date="2024" name="Plant">
        <title>Genomic evolution and insights into agronomic trait innovations of Sesamum species.</title>
        <authorList>
            <person name="Miao H."/>
            <person name="Wang L."/>
            <person name="Qu L."/>
            <person name="Liu H."/>
            <person name="Sun Y."/>
            <person name="Le M."/>
            <person name="Wang Q."/>
            <person name="Wei S."/>
            <person name="Zheng Y."/>
            <person name="Lin W."/>
            <person name="Duan Y."/>
            <person name="Cao H."/>
            <person name="Xiong S."/>
            <person name="Wang X."/>
            <person name="Wei L."/>
            <person name="Li C."/>
            <person name="Ma Q."/>
            <person name="Ju M."/>
            <person name="Zhao R."/>
            <person name="Li G."/>
            <person name="Mu C."/>
            <person name="Tian Q."/>
            <person name="Mei H."/>
            <person name="Zhang T."/>
            <person name="Gao T."/>
            <person name="Zhang H."/>
        </authorList>
    </citation>
    <scope>NUCLEOTIDE SEQUENCE</scope>
    <source>
        <strain evidence="2">KEN1</strain>
    </source>
</reference>
<organism evidence="2">
    <name type="scientific">Sesamum latifolium</name>
    <dbReference type="NCBI Taxonomy" id="2727402"/>
    <lineage>
        <taxon>Eukaryota</taxon>
        <taxon>Viridiplantae</taxon>
        <taxon>Streptophyta</taxon>
        <taxon>Embryophyta</taxon>
        <taxon>Tracheophyta</taxon>
        <taxon>Spermatophyta</taxon>
        <taxon>Magnoliopsida</taxon>
        <taxon>eudicotyledons</taxon>
        <taxon>Gunneridae</taxon>
        <taxon>Pentapetalae</taxon>
        <taxon>asterids</taxon>
        <taxon>lamiids</taxon>
        <taxon>Lamiales</taxon>
        <taxon>Pedaliaceae</taxon>
        <taxon>Sesamum</taxon>
    </lineage>
</organism>
<feature type="region of interest" description="Disordered" evidence="1">
    <location>
        <begin position="1"/>
        <end position="38"/>
    </location>
</feature>
<name>A0AAW2XI77_9LAMI</name>
<evidence type="ECO:0000313" key="2">
    <source>
        <dbReference type="EMBL" id="KAL0453882.1"/>
    </source>
</evidence>
<dbReference type="AlphaFoldDB" id="A0AAW2XI77"/>
<feature type="compositionally biased region" description="Acidic residues" evidence="1">
    <location>
        <begin position="1"/>
        <end position="23"/>
    </location>
</feature>
<reference evidence="2" key="1">
    <citation type="submission" date="2020-06" db="EMBL/GenBank/DDBJ databases">
        <authorList>
            <person name="Li T."/>
            <person name="Hu X."/>
            <person name="Zhang T."/>
            <person name="Song X."/>
            <person name="Zhang H."/>
            <person name="Dai N."/>
            <person name="Sheng W."/>
            <person name="Hou X."/>
            <person name="Wei L."/>
        </authorList>
    </citation>
    <scope>NUCLEOTIDE SEQUENCE</scope>
    <source>
        <strain evidence="2">KEN1</strain>
        <tissue evidence="2">Leaf</tissue>
    </source>
</reference>
<sequence length="71" mass="7911">MQDENIGENDEEGSSTEVEEGEESMATNGEEERATNPIFLDKVPSSFLEANACHPREKYGIPESYVIYLPS</sequence>